<name>A0A1E7QA04_9GAMM</name>
<keyword evidence="2" id="KW-0418">Kinase</keyword>
<protein>
    <submittedName>
        <fullName evidence="2">Histidine kinase</fullName>
    </submittedName>
</protein>
<dbReference type="GO" id="GO:0016301">
    <property type="term" value="F:kinase activity"/>
    <property type="evidence" value="ECO:0007669"/>
    <property type="project" value="UniProtKB-KW"/>
</dbReference>
<accession>A0A1E7QA04</accession>
<sequence length="233" mass="25630">MITDYLQQSGLIQNYADLVTDIEPLVAKHQAALSQFLLEHTVTNLRWQYQIPELGEGGACSIFAQLQPEPYDLIKTLSADSARCTIHSTTALTNLQAITNYYQQHTNLDWFGIYQSRVNQQSEAVLVKLAYYGAESRPEFPLTVEFAEYSNNSTVGLSGVAKVINNVADYVAGGGEYYTCDPKVSAEACLPLFDQSGKIVGIIDAEDFNNNVFTADAIALLVAICITVPQYLP</sequence>
<dbReference type="SUPFAM" id="SSF55781">
    <property type="entry name" value="GAF domain-like"/>
    <property type="match status" value="1"/>
</dbReference>
<evidence type="ECO:0000313" key="3">
    <source>
        <dbReference type="Proteomes" id="UP000242258"/>
    </source>
</evidence>
<dbReference type="InterPro" id="IPR029016">
    <property type="entry name" value="GAF-like_dom_sf"/>
</dbReference>
<keyword evidence="2" id="KW-0808">Transferase</keyword>
<dbReference type="Proteomes" id="UP000242258">
    <property type="component" value="Unassembled WGS sequence"/>
</dbReference>
<reference evidence="3" key="1">
    <citation type="submission" date="2016-09" db="EMBL/GenBank/DDBJ databases">
        <authorList>
            <person name="Wan X."/>
            <person name="Hou S."/>
        </authorList>
    </citation>
    <scope>NUCLEOTIDE SEQUENCE [LARGE SCALE GENOMIC DNA]</scope>
    <source>
        <strain evidence="3">KH87</strain>
    </source>
</reference>
<dbReference type="Gene3D" id="3.30.450.40">
    <property type="match status" value="1"/>
</dbReference>
<dbReference type="AlphaFoldDB" id="A0A1E7QA04"/>
<evidence type="ECO:0000259" key="1">
    <source>
        <dbReference type="Pfam" id="PF01590"/>
    </source>
</evidence>
<gene>
    <name evidence="2" type="ORF">BI198_06460</name>
</gene>
<evidence type="ECO:0000313" key="2">
    <source>
        <dbReference type="EMBL" id="OEY70976.1"/>
    </source>
</evidence>
<dbReference type="EMBL" id="MKEK01000001">
    <property type="protein sequence ID" value="OEY70976.1"/>
    <property type="molecule type" value="Genomic_DNA"/>
</dbReference>
<organism evidence="2 3">
    <name type="scientific">Rheinheimera salexigens</name>
    <dbReference type="NCBI Taxonomy" id="1628148"/>
    <lineage>
        <taxon>Bacteria</taxon>
        <taxon>Pseudomonadati</taxon>
        <taxon>Pseudomonadota</taxon>
        <taxon>Gammaproteobacteria</taxon>
        <taxon>Chromatiales</taxon>
        <taxon>Chromatiaceae</taxon>
        <taxon>Rheinheimera</taxon>
    </lineage>
</organism>
<proteinExistence type="predicted"/>
<feature type="domain" description="GAF" evidence="1">
    <location>
        <begin position="95"/>
        <end position="226"/>
    </location>
</feature>
<comment type="caution">
    <text evidence="2">The sequence shown here is derived from an EMBL/GenBank/DDBJ whole genome shotgun (WGS) entry which is preliminary data.</text>
</comment>
<keyword evidence="3" id="KW-1185">Reference proteome</keyword>
<dbReference type="InterPro" id="IPR003018">
    <property type="entry name" value="GAF"/>
</dbReference>
<dbReference type="Pfam" id="PF01590">
    <property type="entry name" value="GAF"/>
    <property type="match status" value="1"/>
</dbReference>
<dbReference type="OrthoDB" id="5762638at2"/>
<dbReference type="STRING" id="1628148.BI198_06460"/>